<evidence type="ECO:0000313" key="5">
    <source>
        <dbReference type="RefSeq" id="XP_052756169.1"/>
    </source>
</evidence>
<feature type="transmembrane region" description="Helical" evidence="1">
    <location>
        <begin position="471"/>
        <end position="493"/>
    </location>
</feature>
<feature type="transmembrane region" description="Helical" evidence="1">
    <location>
        <begin position="296"/>
        <end position="314"/>
    </location>
</feature>
<feature type="transmembrane region" description="Helical" evidence="1">
    <location>
        <begin position="231"/>
        <end position="250"/>
    </location>
</feature>
<feature type="chain" id="PRO_5046883019" evidence="2">
    <location>
        <begin position="20"/>
        <end position="721"/>
    </location>
</feature>
<dbReference type="InterPro" id="IPR052728">
    <property type="entry name" value="O2_lipid_transport_reg"/>
</dbReference>
<dbReference type="SMART" id="SM00703">
    <property type="entry name" value="NRF"/>
    <property type="match status" value="1"/>
</dbReference>
<feature type="transmembrane region" description="Helical" evidence="1">
    <location>
        <begin position="631"/>
        <end position="655"/>
    </location>
</feature>
<feature type="transmembrane region" description="Helical" evidence="1">
    <location>
        <begin position="552"/>
        <end position="574"/>
    </location>
</feature>
<sequence length="721" mass="83037">MELKLFFLFSLVFIITVNAQVRMVYDRNDVFDRKLYEEVLDRGECLKQMRYIVTEDPLLWARFLDAGFRMPRSLQKGNLNDLGSYYECLGINENVRDMSIEGKYCTAKIPVNRFFNLTSLPIQSELREVLWPEFNPMMFNIDDSTYNDLIKQMSIKKQLQGLIGTTPEDNNISRDDDSILGYEISIRLAVCLPKPCSLQNVLETVSNISGLQIQEDYCRLPNDKPWAAADYVALVTFTLLGILMLISTTYDIRHRIFLKKDPKLANKLYLSFSVYTNTLRLVTYTPVPGALECLDGIRAIAMLWVIIGHTYQMFVTAPTMHNPLDLLYFLRSFWSLWITAAPITVDTFFMLSGLLLIYTIAGKTTRSTLLKNLHLFYLSRYLRLFPVLAASILLQASLFYRVTDGPVWESVAQQTYQCRKYWWSTLLYIQNYYNPRFTCIPNTWYLAVDFQLFLISPIILVGVIGTTKRTAWITLTTALLASITGSSIFNFIMRFTAANFVVGSTREDRPDYFTLYYVNTLPRASPFFVGMIFGYILYLCRGKEIIMSKIQITFLWFLTIVVSSGIICSHYIVLRPDWDNWIVDALINSYMRPLWALSICWMIFACTHGYGGPINWILSHPMWKILARLSYTMYVFHYPLMFVVNGSLVTPLYFSDEFAIHKAMTDFVIAVLAAYIITLFVDAPCSVLIKHFLGGFIKQAPKKPLDNAADTSEVKNKNESA</sequence>
<dbReference type="RefSeq" id="XP_052756169.1">
    <property type="nucleotide sequence ID" value="XM_052900209.1"/>
</dbReference>
<dbReference type="GeneID" id="116412651"/>
<dbReference type="PANTHER" id="PTHR11161:SF0">
    <property type="entry name" value="O-ACYLTRANSFERASE LIKE PROTEIN"/>
    <property type="match status" value="1"/>
</dbReference>
<reference evidence="5" key="1">
    <citation type="submission" date="2025-08" db="UniProtKB">
        <authorList>
            <consortium name="RefSeq"/>
        </authorList>
    </citation>
    <scope>IDENTIFICATION</scope>
    <source>
        <tissue evidence="5">Whole larvae</tissue>
    </source>
</reference>
<feature type="transmembrane region" description="Helical" evidence="1">
    <location>
        <begin position="444"/>
        <end position="464"/>
    </location>
</feature>
<feature type="signal peptide" evidence="2">
    <location>
        <begin position="1"/>
        <end position="19"/>
    </location>
</feature>
<keyword evidence="1" id="KW-0472">Membrane</keyword>
<gene>
    <name evidence="5" type="primary">LOC116412651</name>
</gene>
<keyword evidence="4" id="KW-1185">Reference proteome</keyword>
<keyword evidence="1" id="KW-0812">Transmembrane</keyword>
<feature type="transmembrane region" description="Helical" evidence="1">
    <location>
        <begin position="381"/>
        <end position="400"/>
    </location>
</feature>
<feature type="transmembrane region" description="Helical" evidence="1">
    <location>
        <begin position="667"/>
        <end position="689"/>
    </location>
</feature>
<proteinExistence type="predicted"/>
<dbReference type="Proteomes" id="UP001652740">
    <property type="component" value="Unplaced"/>
</dbReference>
<evidence type="ECO:0000313" key="4">
    <source>
        <dbReference type="Proteomes" id="UP001652740"/>
    </source>
</evidence>
<evidence type="ECO:0000259" key="3">
    <source>
        <dbReference type="SMART" id="SM00703"/>
    </source>
</evidence>
<accession>A0ABM3MXU4</accession>
<feature type="domain" description="Nose resistant-to-fluoxetine protein N-terminal" evidence="3">
    <location>
        <begin position="42"/>
        <end position="220"/>
    </location>
</feature>
<feature type="transmembrane region" description="Helical" evidence="1">
    <location>
        <begin position="513"/>
        <end position="540"/>
    </location>
</feature>
<protein>
    <submittedName>
        <fullName evidence="5">O-acyltransferase like protein-like</fullName>
    </submittedName>
</protein>
<dbReference type="Pfam" id="PF20146">
    <property type="entry name" value="NRF"/>
    <property type="match status" value="1"/>
</dbReference>
<organism evidence="4 5">
    <name type="scientific">Galleria mellonella</name>
    <name type="common">Greater wax moth</name>
    <dbReference type="NCBI Taxonomy" id="7137"/>
    <lineage>
        <taxon>Eukaryota</taxon>
        <taxon>Metazoa</taxon>
        <taxon>Ecdysozoa</taxon>
        <taxon>Arthropoda</taxon>
        <taxon>Hexapoda</taxon>
        <taxon>Insecta</taxon>
        <taxon>Pterygota</taxon>
        <taxon>Neoptera</taxon>
        <taxon>Endopterygota</taxon>
        <taxon>Lepidoptera</taxon>
        <taxon>Glossata</taxon>
        <taxon>Ditrysia</taxon>
        <taxon>Pyraloidea</taxon>
        <taxon>Pyralidae</taxon>
        <taxon>Galleriinae</taxon>
        <taxon>Galleria</taxon>
    </lineage>
</organism>
<feature type="transmembrane region" description="Helical" evidence="1">
    <location>
        <begin position="594"/>
        <end position="619"/>
    </location>
</feature>
<dbReference type="InterPro" id="IPR002656">
    <property type="entry name" value="Acyl_transf_3_dom"/>
</dbReference>
<evidence type="ECO:0000256" key="1">
    <source>
        <dbReference type="SAM" id="Phobius"/>
    </source>
</evidence>
<keyword evidence="1" id="KW-1133">Transmembrane helix</keyword>
<dbReference type="Pfam" id="PF01757">
    <property type="entry name" value="Acyl_transf_3"/>
    <property type="match status" value="1"/>
</dbReference>
<feature type="transmembrane region" description="Helical" evidence="1">
    <location>
        <begin position="334"/>
        <end position="360"/>
    </location>
</feature>
<dbReference type="PANTHER" id="PTHR11161">
    <property type="entry name" value="O-ACYLTRANSFERASE"/>
    <property type="match status" value="1"/>
</dbReference>
<dbReference type="InterPro" id="IPR006621">
    <property type="entry name" value="Nose-resist-to-fluoxetine_N"/>
</dbReference>
<evidence type="ECO:0000256" key="2">
    <source>
        <dbReference type="SAM" id="SignalP"/>
    </source>
</evidence>
<keyword evidence="2" id="KW-0732">Signal</keyword>
<name>A0ABM3MXU4_GALME</name>